<accession>A0ACC2KYV4</accession>
<organism evidence="1 2">
    <name type="scientific">Persea americana</name>
    <name type="common">Avocado</name>
    <dbReference type="NCBI Taxonomy" id="3435"/>
    <lineage>
        <taxon>Eukaryota</taxon>
        <taxon>Viridiplantae</taxon>
        <taxon>Streptophyta</taxon>
        <taxon>Embryophyta</taxon>
        <taxon>Tracheophyta</taxon>
        <taxon>Spermatophyta</taxon>
        <taxon>Magnoliopsida</taxon>
        <taxon>Magnoliidae</taxon>
        <taxon>Laurales</taxon>
        <taxon>Lauraceae</taxon>
        <taxon>Persea</taxon>
    </lineage>
</organism>
<reference evidence="1 2" key="1">
    <citation type="journal article" date="2022" name="Hortic Res">
        <title>A haplotype resolved chromosomal level avocado genome allows analysis of novel avocado genes.</title>
        <authorList>
            <person name="Nath O."/>
            <person name="Fletcher S.J."/>
            <person name="Hayward A."/>
            <person name="Shaw L.M."/>
            <person name="Masouleh A.K."/>
            <person name="Furtado A."/>
            <person name="Henry R.J."/>
            <person name="Mitter N."/>
        </authorList>
    </citation>
    <scope>NUCLEOTIDE SEQUENCE [LARGE SCALE GENOMIC DNA]</scope>
    <source>
        <strain evidence="2">cv. Hass</strain>
    </source>
</reference>
<keyword evidence="2" id="KW-1185">Reference proteome</keyword>
<evidence type="ECO:0000313" key="1">
    <source>
        <dbReference type="EMBL" id="KAJ8626441.1"/>
    </source>
</evidence>
<protein>
    <submittedName>
        <fullName evidence="1">Uncharacterized protein</fullName>
    </submittedName>
</protein>
<comment type="caution">
    <text evidence="1">The sequence shown here is derived from an EMBL/GenBank/DDBJ whole genome shotgun (WGS) entry which is preliminary data.</text>
</comment>
<dbReference type="Proteomes" id="UP001234297">
    <property type="component" value="Chromosome 6"/>
</dbReference>
<dbReference type="EMBL" id="CM056814">
    <property type="protein sequence ID" value="KAJ8626441.1"/>
    <property type="molecule type" value="Genomic_DNA"/>
</dbReference>
<sequence length="115" mass="13204">MCEVAESSLRLFRRSSVQDAGNRRKNLRSLSEHYFRRNLRSPDELMRISASIMTNVCRLQKKQNPQRLVLFRRETASIPHAKNTEEEKTPFSSVSKGRSSDFSKCVEIGSKNLGS</sequence>
<name>A0ACC2KYV4_PERAE</name>
<gene>
    <name evidence="1" type="ORF">MRB53_019748</name>
</gene>
<proteinExistence type="predicted"/>
<evidence type="ECO:0000313" key="2">
    <source>
        <dbReference type="Proteomes" id="UP001234297"/>
    </source>
</evidence>